<dbReference type="AlphaFoldDB" id="A0A4Q7D0Q9"/>
<dbReference type="InterPro" id="IPR036527">
    <property type="entry name" value="SCP2_sterol-bd_dom_sf"/>
</dbReference>
<gene>
    <name evidence="2" type="ORF">EUX57_12730</name>
</gene>
<name>A0A4Q7D0Q9_9PSED</name>
<dbReference type="InterPro" id="IPR041667">
    <property type="entry name" value="Cupin_8"/>
</dbReference>
<dbReference type="Proteomes" id="UP000293369">
    <property type="component" value="Unassembled WGS sequence"/>
</dbReference>
<dbReference type="SUPFAM" id="SSF51197">
    <property type="entry name" value="Clavaminate synthase-like"/>
    <property type="match status" value="1"/>
</dbReference>
<protein>
    <recommendedName>
        <fullName evidence="1">JmjC domain-containing protein</fullName>
    </recommendedName>
</protein>
<evidence type="ECO:0000313" key="2">
    <source>
        <dbReference type="EMBL" id="RZI31267.1"/>
    </source>
</evidence>
<dbReference type="Gene3D" id="3.30.1050.10">
    <property type="entry name" value="SCP2 sterol-binding domain"/>
    <property type="match status" value="1"/>
</dbReference>
<feature type="domain" description="JmjC" evidence="1">
    <location>
        <begin position="233"/>
        <end position="391"/>
    </location>
</feature>
<dbReference type="SUPFAM" id="SSF55718">
    <property type="entry name" value="SCP-like"/>
    <property type="match status" value="1"/>
</dbReference>
<organism evidence="2 3">
    <name type="scientific">Pseudomonas orientalis</name>
    <dbReference type="NCBI Taxonomy" id="76758"/>
    <lineage>
        <taxon>Bacteria</taxon>
        <taxon>Pseudomonadati</taxon>
        <taxon>Pseudomonadota</taxon>
        <taxon>Gammaproteobacteria</taxon>
        <taxon>Pseudomonadales</taxon>
        <taxon>Pseudomonadaceae</taxon>
        <taxon>Pseudomonas</taxon>
    </lineage>
</organism>
<evidence type="ECO:0000313" key="3">
    <source>
        <dbReference type="Proteomes" id="UP000293369"/>
    </source>
</evidence>
<dbReference type="PANTHER" id="PTHR12461:SF105">
    <property type="entry name" value="HYPOXIA-INDUCIBLE FACTOR 1-ALPHA INHIBITOR"/>
    <property type="match status" value="1"/>
</dbReference>
<evidence type="ECO:0000259" key="1">
    <source>
        <dbReference type="PROSITE" id="PS51184"/>
    </source>
</evidence>
<dbReference type="InterPro" id="IPR003033">
    <property type="entry name" value="SCP2_sterol-bd_dom"/>
</dbReference>
<proteinExistence type="predicted"/>
<accession>A0A4Q7D0Q9</accession>
<dbReference type="PROSITE" id="PS51184">
    <property type="entry name" value="JMJC"/>
    <property type="match status" value="1"/>
</dbReference>
<dbReference type="RefSeq" id="WP_130138517.1">
    <property type="nucleotide sequence ID" value="NZ_SGFE01000022.1"/>
</dbReference>
<reference evidence="2 3" key="1">
    <citation type="submission" date="2019-02" db="EMBL/GenBank/DDBJ databases">
        <title>Pseudomonas spp from wheat grain.</title>
        <authorList>
            <person name="Cho G.-S."/>
            <person name="Franz C.M.A.P."/>
        </authorList>
    </citation>
    <scope>NUCLEOTIDE SEQUENCE [LARGE SCALE GENOMIC DNA]</scope>
    <source>
        <strain evidence="2 3">133NRW</strain>
    </source>
</reference>
<sequence length="396" mass="44653">MSFDMAWHGAYVMLVNTVSSLRLIEQLSERVPAWALNGLQGRYHWQLETGLRLSTVDVTDTLCWTAQGADSPSRARIIVSEDAFHALANKADDPLTLFNTGKLNIVGNIDDQDVEVDVMKLLNLIFNSGVVDRQRIAQLETHSVQGKDFSMCRSITGEDKIEPYLARGEPVIVKKAGVTWPIFNMSVAQLVDTVGMLDVSVLVEEYDLEKGNPPKYLKATFAEYINSLYTSACAADGYMAANTVPSVLEDTYCFPSVFEREVFNSPRWWIGPANTGLKLHRDMVDNFLVQLKGRKRIRLYSPSETRFLYPATVGGNLMYEPSRVDPDHYSTEKFPDFKQAVYTVCELEPGDMLYLPAGWWHHVLNLEVSWSLNFFAVNGEPRVLSVNRGNYESVQL</sequence>
<dbReference type="Gene3D" id="2.60.120.650">
    <property type="entry name" value="Cupin"/>
    <property type="match status" value="1"/>
</dbReference>
<comment type="caution">
    <text evidence="2">The sequence shown here is derived from an EMBL/GenBank/DDBJ whole genome shotgun (WGS) entry which is preliminary data.</text>
</comment>
<dbReference type="EMBL" id="SGFE01000022">
    <property type="protein sequence ID" value="RZI31267.1"/>
    <property type="molecule type" value="Genomic_DNA"/>
</dbReference>
<dbReference type="Pfam" id="PF02036">
    <property type="entry name" value="SCP2"/>
    <property type="match status" value="1"/>
</dbReference>
<dbReference type="InterPro" id="IPR003347">
    <property type="entry name" value="JmjC_dom"/>
</dbReference>
<dbReference type="Pfam" id="PF13621">
    <property type="entry name" value="Cupin_8"/>
    <property type="match status" value="1"/>
</dbReference>
<dbReference type="SMART" id="SM00558">
    <property type="entry name" value="JmjC"/>
    <property type="match status" value="1"/>
</dbReference>
<dbReference type="PANTHER" id="PTHR12461">
    <property type="entry name" value="HYPOXIA-INDUCIBLE FACTOR 1 ALPHA INHIBITOR-RELATED"/>
    <property type="match status" value="1"/>
</dbReference>